<dbReference type="AlphaFoldDB" id="A0A1Z4BRS7"/>
<dbReference type="PROSITE" id="PS51257">
    <property type="entry name" value="PROKAR_LIPOPROTEIN"/>
    <property type="match status" value="1"/>
</dbReference>
<dbReference type="EMBL" id="CP022022">
    <property type="protein sequence ID" value="ASF43923.1"/>
    <property type="molecule type" value="Genomic_DNA"/>
</dbReference>
<evidence type="ECO:0000313" key="2">
    <source>
        <dbReference type="EMBL" id="ASF43923.1"/>
    </source>
</evidence>
<proteinExistence type="predicted"/>
<feature type="signal peptide" evidence="1">
    <location>
        <begin position="1"/>
        <end position="19"/>
    </location>
</feature>
<feature type="chain" id="PRO_5013209978" description="DUF4251 domain-containing protein" evidence="1">
    <location>
        <begin position="20"/>
        <end position="192"/>
    </location>
</feature>
<sequence length="192" mass="22507">MRTIAFIVLSLLLFSCKTAQHPKMTTPLDEAAIKTLNEGTYYVYSEPIEKQTPLFFPLLPKEYQEKAQSSSKFKLQVKADSLYVSYQKVKDSTTTVTMRAGFKGKQKKNFWQRYNRFRIYPFIPIYLGVDIDRIRIAPDKDGNLLVEVYRDLQGAVFLIQFFNTYYDTFVFKREEQTQKPISNELSKETTTE</sequence>
<reference evidence="3" key="1">
    <citation type="submission" date="2017-06" db="EMBL/GenBank/DDBJ databases">
        <title>Complete genome sequence of Capnocytophaga sp. KCOM 1579 (=ChDC OS43) isolated from a human refractory periapical abscess lesion.</title>
        <authorList>
            <person name="Kook J.-K."/>
            <person name="Park S.-N."/>
            <person name="Lim Y.K."/>
            <person name="Roh H."/>
        </authorList>
    </citation>
    <scope>NUCLEOTIDE SEQUENCE [LARGE SCALE GENOMIC DNA]</scope>
    <source>
        <strain evidence="3">ChDC OS43</strain>
    </source>
</reference>
<organism evidence="2 3">
    <name type="scientific">Capnocytophaga endodontalis</name>
    <dbReference type="NCBI Taxonomy" id="2708117"/>
    <lineage>
        <taxon>Bacteria</taxon>
        <taxon>Pseudomonadati</taxon>
        <taxon>Bacteroidota</taxon>
        <taxon>Flavobacteriia</taxon>
        <taxon>Flavobacteriales</taxon>
        <taxon>Flavobacteriaceae</taxon>
        <taxon>Capnocytophaga</taxon>
    </lineage>
</organism>
<name>A0A1Z4BRS7_9FLAO</name>
<keyword evidence="1" id="KW-0732">Signal</keyword>
<dbReference type="RefSeq" id="WP_088594801.1">
    <property type="nucleotide sequence ID" value="NZ_CP022022.1"/>
</dbReference>
<evidence type="ECO:0000313" key="3">
    <source>
        <dbReference type="Proteomes" id="UP000197007"/>
    </source>
</evidence>
<evidence type="ECO:0000256" key="1">
    <source>
        <dbReference type="SAM" id="SignalP"/>
    </source>
</evidence>
<gene>
    <name evidence="2" type="ORF">CBG49_12985</name>
</gene>
<protein>
    <recommendedName>
        <fullName evidence="4">DUF4251 domain-containing protein</fullName>
    </recommendedName>
</protein>
<accession>A0A1Z4BRS7</accession>
<evidence type="ECO:0008006" key="4">
    <source>
        <dbReference type="Google" id="ProtNLM"/>
    </source>
</evidence>
<dbReference type="Proteomes" id="UP000197007">
    <property type="component" value="Chromosome"/>
</dbReference>
<dbReference type="KEGG" id="capn:CBG49_12985"/>
<keyword evidence="3" id="KW-1185">Reference proteome</keyword>